<accession>A0ACB0Z083</accession>
<gene>
    <name evidence="1" type="ORF">MENTE1834_LOCUS18973</name>
</gene>
<organism evidence="1 2">
    <name type="scientific">Meloidogyne enterolobii</name>
    <name type="common">Root-knot nematode worm</name>
    <name type="synonym">Meloidogyne mayaguensis</name>
    <dbReference type="NCBI Taxonomy" id="390850"/>
    <lineage>
        <taxon>Eukaryota</taxon>
        <taxon>Metazoa</taxon>
        <taxon>Ecdysozoa</taxon>
        <taxon>Nematoda</taxon>
        <taxon>Chromadorea</taxon>
        <taxon>Rhabditida</taxon>
        <taxon>Tylenchina</taxon>
        <taxon>Tylenchomorpha</taxon>
        <taxon>Tylenchoidea</taxon>
        <taxon>Meloidogynidae</taxon>
        <taxon>Meloidogyninae</taxon>
        <taxon>Meloidogyne</taxon>
    </lineage>
</organism>
<comment type="caution">
    <text evidence="1">The sequence shown here is derived from an EMBL/GenBank/DDBJ whole genome shotgun (WGS) entry which is preliminary data.</text>
</comment>
<name>A0ACB0Z083_MELEN</name>
<keyword evidence="2" id="KW-1185">Reference proteome</keyword>
<proteinExistence type="predicted"/>
<evidence type="ECO:0000313" key="2">
    <source>
        <dbReference type="Proteomes" id="UP001497535"/>
    </source>
</evidence>
<evidence type="ECO:0000313" key="1">
    <source>
        <dbReference type="EMBL" id="CAK5071699.1"/>
    </source>
</evidence>
<reference evidence="1" key="1">
    <citation type="submission" date="2023-11" db="EMBL/GenBank/DDBJ databases">
        <authorList>
            <person name="Poullet M."/>
        </authorList>
    </citation>
    <scope>NUCLEOTIDE SEQUENCE</scope>
    <source>
        <strain evidence="1">E1834</strain>
    </source>
</reference>
<dbReference type="Proteomes" id="UP001497535">
    <property type="component" value="Unassembled WGS sequence"/>
</dbReference>
<sequence length="50" mass="5551">MSRIEKNDGLGFVSKNFWVSSFRTSQLGGYDGSWVGFGSKKSKSRVVGFE</sequence>
<dbReference type="EMBL" id="CAVMJV010000022">
    <property type="protein sequence ID" value="CAK5071699.1"/>
    <property type="molecule type" value="Genomic_DNA"/>
</dbReference>
<protein>
    <submittedName>
        <fullName evidence="1">Uncharacterized protein</fullName>
    </submittedName>
</protein>